<sequence>MMVAGIKSSPASSSSESGSQRWPRWFSGTGDSGKKAFMDDQKRRIRDAEKAEKIMHLILNMAAVTSVSFSAITQSAERKSSVSSSRSIDTFRFRSNFSFDSVNVRSSNSTSRFVVHCTSNLPTVADTKLKFLTAYKRPIPTVYNTVLQELIVQQHLTRYKKSYQYDPVFALGFVTVYDQLMEGYPSEEDRNAIFKAYIEALKEDPEQYRHA</sequence>
<evidence type="ECO:0000313" key="4">
    <source>
        <dbReference type="Proteomes" id="UP001234989"/>
    </source>
</evidence>
<dbReference type="Pfam" id="PF11264">
    <property type="entry name" value="ThylakoidFormat"/>
    <property type="match status" value="1"/>
</dbReference>
<dbReference type="GO" id="GO:0010027">
    <property type="term" value="P:thylakoid membrane organization"/>
    <property type="evidence" value="ECO:0007669"/>
    <property type="project" value="TreeGrafter"/>
</dbReference>
<accession>A0AAF0ZGV5</accession>
<protein>
    <submittedName>
        <fullName evidence="3">Uncharacterized protein</fullName>
    </submittedName>
</protein>
<evidence type="ECO:0000256" key="2">
    <source>
        <dbReference type="SAM" id="MobiDB-lite"/>
    </source>
</evidence>
<evidence type="ECO:0000313" key="3">
    <source>
        <dbReference type="EMBL" id="WMV39152.1"/>
    </source>
</evidence>
<reference evidence="3" key="1">
    <citation type="submission" date="2023-08" db="EMBL/GenBank/DDBJ databases">
        <title>A de novo genome assembly of Solanum verrucosum Schlechtendal, a Mexican diploid species geographically isolated from the other diploid A-genome species in potato relatives.</title>
        <authorList>
            <person name="Hosaka K."/>
        </authorList>
    </citation>
    <scope>NUCLEOTIDE SEQUENCE</scope>
    <source>
        <tissue evidence="3">Young leaves</tissue>
    </source>
</reference>
<dbReference type="GO" id="GO:0009534">
    <property type="term" value="C:chloroplast thylakoid"/>
    <property type="evidence" value="ECO:0007669"/>
    <property type="project" value="TreeGrafter"/>
</dbReference>
<dbReference type="GO" id="GO:0045037">
    <property type="term" value="P:protein import into chloroplast stroma"/>
    <property type="evidence" value="ECO:0007669"/>
    <property type="project" value="TreeGrafter"/>
</dbReference>
<name>A0AAF0ZGV5_SOLVR</name>
<dbReference type="AlphaFoldDB" id="A0AAF0ZGV5"/>
<dbReference type="PANTHER" id="PTHR34793:SF1">
    <property type="entry name" value="PROTEIN THYLAKOID FORMATION 1, CHLOROPLASTIC"/>
    <property type="match status" value="1"/>
</dbReference>
<gene>
    <name evidence="3" type="ORF">MTR67_032537</name>
</gene>
<feature type="region of interest" description="Disordered" evidence="2">
    <location>
        <begin position="1"/>
        <end position="39"/>
    </location>
</feature>
<keyword evidence="4" id="KW-1185">Reference proteome</keyword>
<dbReference type="Proteomes" id="UP001234989">
    <property type="component" value="Chromosome 7"/>
</dbReference>
<organism evidence="3 4">
    <name type="scientific">Solanum verrucosum</name>
    <dbReference type="NCBI Taxonomy" id="315347"/>
    <lineage>
        <taxon>Eukaryota</taxon>
        <taxon>Viridiplantae</taxon>
        <taxon>Streptophyta</taxon>
        <taxon>Embryophyta</taxon>
        <taxon>Tracheophyta</taxon>
        <taxon>Spermatophyta</taxon>
        <taxon>Magnoliopsida</taxon>
        <taxon>eudicotyledons</taxon>
        <taxon>Gunneridae</taxon>
        <taxon>Pentapetalae</taxon>
        <taxon>asterids</taxon>
        <taxon>lamiids</taxon>
        <taxon>Solanales</taxon>
        <taxon>Solanaceae</taxon>
        <taxon>Solanoideae</taxon>
        <taxon>Solaneae</taxon>
        <taxon>Solanum</taxon>
    </lineage>
</organism>
<evidence type="ECO:0000256" key="1">
    <source>
        <dbReference type="ARBA" id="ARBA00023054"/>
    </source>
</evidence>
<dbReference type="InterPro" id="IPR017499">
    <property type="entry name" value="Thf1"/>
</dbReference>
<feature type="compositionally biased region" description="Low complexity" evidence="2">
    <location>
        <begin position="8"/>
        <end position="19"/>
    </location>
</feature>
<keyword evidence="1" id="KW-0175">Coiled coil</keyword>
<dbReference type="PANTHER" id="PTHR34793">
    <property type="entry name" value="PROTEIN THYLAKOID FORMATION 1, CHLOROPLASTIC"/>
    <property type="match status" value="1"/>
</dbReference>
<dbReference type="GO" id="GO:0010207">
    <property type="term" value="P:photosystem II assembly"/>
    <property type="evidence" value="ECO:0007669"/>
    <property type="project" value="InterPro"/>
</dbReference>
<dbReference type="GO" id="GO:0045038">
    <property type="term" value="P:protein import into chloroplast thylakoid membrane"/>
    <property type="evidence" value="ECO:0007669"/>
    <property type="project" value="TreeGrafter"/>
</dbReference>
<dbReference type="EMBL" id="CP133618">
    <property type="protein sequence ID" value="WMV39152.1"/>
    <property type="molecule type" value="Genomic_DNA"/>
</dbReference>
<proteinExistence type="predicted"/>